<gene>
    <name evidence="2" type="ORF">UW79_C0022G0006</name>
</gene>
<proteinExistence type="predicted"/>
<evidence type="ECO:0000313" key="2">
    <source>
        <dbReference type="EMBL" id="KKT81291.1"/>
    </source>
</evidence>
<dbReference type="InterPro" id="IPR003489">
    <property type="entry name" value="RHF/RaiA"/>
</dbReference>
<dbReference type="CDD" id="cd00552">
    <property type="entry name" value="RaiA"/>
    <property type="match status" value="1"/>
</dbReference>
<dbReference type="EMBL" id="LCJR01000022">
    <property type="protein sequence ID" value="KKT81291.1"/>
    <property type="molecule type" value="Genomic_DNA"/>
</dbReference>
<keyword evidence="1" id="KW-0175">Coiled coil</keyword>
<evidence type="ECO:0000256" key="1">
    <source>
        <dbReference type="SAM" id="Coils"/>
    </source>
</evidence>
<name>A0A0G1KC04_9BACT</name>
<dbReference type="SUPFAM" id="SSF69754">
    <property type="entry name" value="Ribosome binding protein Y (YfiA homologue)"/>
    <property type="match status" value="1"/>
</dbReference>
<dbReference type="Proteomes" id="UP000034032">
    <property type="component" value="Unassembled WGS sequence"/>
</dbReference>
<dbReference type="Gene3D" id="3.30.160.100">
    <property type="entry name" value="Ribosome hibernation promotion factor-like"/>
    <property type="match status" value="1"/>
</dbReference>
<sequence length="108" mass="12329">MKIDMYAKNMSLDGPLRVFIEDRIGGLGKFIGKGPVEARVEIGLPSKHHQSGKIYYAEVNLNMGGKLLRATCQHEDLRNAIVDVKNELQRQIKKFKDKRKDLSRTPHK</sequence>
<comment type="caution">
    <text evidence="2">The sequence shown here is derived from an EMBL/GenBank/DDBJ whole genome shotgun (WGS) entry which is preliminary data.</text>
</comment>
<dbReference type="AlphaFoldDB" id="A0A0G1KC04"/>
<protein>
    <recommendedName>
        <fullName evidence="4">Ribosomal subunit interface protein</fullName>
    </recommendedName>
</protein>
<evidence type="ECO:0000313" key="3">
    <source>
        <dbReference type="Proteomes" id="UP000034032"/>
    </source>
</evidence>
<accession>A0A0G1KC04</accession>
<evidence type="ECO:0008006" key="4">
    <source>
        <dbReference type="Google" id="ProtNLM"/>
    </source>
</evidence>
<reference evidence="2 3" key="1">
    <citation type="journal article" date="2015" name="Nature">
        <title>rRNA introns, odd ribosomes, and small enigmatic genomes across a large radiation of phyla.</title>
        <authorList>
            <person name="Brown C.T."/>
            <person name="Hug L.A."/>
            <person name="Thomas B.C."/>
            <person name="Sharon I."/>
            <person name="Castelle C.J."/>
            <person name="Singh A."/>
            <person name="Wilkins M.J."/>
            <person name="Williams K.H."/>
            <person name="Banfield J.F."/>
        </authorList>
    </citation>
    <scope>NUCLEOTIDE SEQUENCE [LARGE SCALE GENOMIC DNA]</scope>
</reference>
<feature type="coiled-coil region" evidence="1">
    <location>
        <begin position="67"/>
        <end position="105"/>
    </location>
</feature>
<dbReference type="Pfam" id="PF02482">
    <property type="entry name" value="Ribosomal_S30AE"/>
    <property type="match status" value="1"/>
</dbReference>
<dbReference type="NCBIfam" id="TIGR00741">
    <property type="entry name" value="yfiA"/>
    <property type="match status" value="1"/>
</dbReference>
<organism evidence="2 3">
    <name type="scientific">Candidatus Yanofskybacteria bacterium GW2011_GWA2_44_9</name>
    <dbReference type="NCBI Taxonomy" id="1619025"/>
    <lineage>
        <taxon>Bacteria</taxon>
        <taxon>Candidatus Yanofskyibacteriota</taxon>
    </lineage>
</organism>
<dbReference type="InterPro" id="IPR036567">
    <property type="entry name" value="RHF-like"/>
</dbReference>